<protein>
    <submittedName>
        <fullName evidence="1">Uncharacterized protein</fullName>
    </submittedName>
</protein>
<organism evidence="1 2">
    <name type="scientific">Haematococcus lacustris</name>
    <name type="common">Green alga</name>
    <name type="synonym">Haematococcus pluvialis</name>
    <dbReference type="NCBI Taxonomy" id="44745"/>
    <lineage>
        <taxon>Eukaryota</taxon>
        <taxon>Viridiplantae</taxon>
        <taxon>Chlorophyta</taxon>
        <taxon>core chlorophytes</taxon>
        <taxon>Chlorophyceae</taxon>
        <taxon>CS clade</taxon>
        <taxon>Chlamydomonadales</taxon>
        <taxon>Haematococcaceae</taxon>
        <taxon>Haematococcus</taxon>
    </lineage>
</organism>
<dbReference type="InterPro" id="IPR036392">
    <property type="entry name" value="PLAT/LH2_dom_sf"/>
</dbReference>
<dbReference type="Proteomes" id="UP000485058">
    <property type="component" value="Unassembled WGS sequence"/>
</dbReference>
<comment type="caution">
    <text evidence="1">The sequence shown here is derived from an EMBL/GenBank/DDBJ whole genome shotgun (WGS) entry which is preliminary data.</text>
</comment>
<accession>A0A699YJV9</accession>
<reference evidence="1 2" key="1">
    <citation type="submission" date="2020-02" db="EMBL/GenBank/DDBJ databases">
        <title>Draft genome sequence of Haematococcus lacustris strain NIES-144.</title>
        <authorList>
            <person name="Morimoto D."/>
            <person name="Nakagawa S."/>
            <person name="Yoshida T."/>
            <person name="Sawayama S."/>
        </authorList>
    </citation>
    <scope>NUCLEOTIDE SEQUENCE [LARGE SCALE GENOMIC DNA]</scope>
    <source>
        <strain evidence="1 2">NIES-144</strain>
    </source>
</reference>
<dbReference type="EMBL" id="BLLF01000263">
    <property type="protein sequence ID" value="GFH09791.1"/>
    <property type="molecule type" value="Genomic_DNA"/>
</dbReference>
<keyword evidence="2" id="KW-1185">Reference proteome</keyword>
<dbReference type="AlphaFoldDB" id="A0A699YJV9"/>
<gene>
    <name evidence="1" type="ORF">HaLaN_05000</name>
</gene>
<dbReference type="Gene3D" id="2.60.60.20">
    <property type="entry name" value="PLAT/LH2 domain"/>
    <property type="match status" value="1"/>
</dbReference>
<evidence type="ECO:0000313" key="1">
    <source>
        <dbReference type="EMBL" id="GFH09791.1"/>
    </source>
</evidence>
<name>A0A699YJV9_HAELA</name>
<dbReference type="SUPFAM" id="SSF49723">
    <property type="entry name" value="Lipase/lipooxygenase domain (PLAT/LH2 domain)"/>
    <property type="match status" value="1"/>
</dbReference>
<proteinExistence type="predicted"/>
<evidence type="ECO:0000313" key="2">
    <source>
        <dbReference type="Proteomes" id="UP000485058"/>
    </source>
</evidence>
<sequence>MAPAAAPCLTQAVSCALRPSKAFGPVALRKPFFLASVLVVNETTGAQGLFLVNRLLLPEEYVLLGAQDSLPVDYEVEVATSNRSGAGTTARPFVEIMGMQGTTGRVDLESGGSLRAGAEAEAQAAGKGSLPNLCSGAEACRCRGWDRGSAAKHIFHGPRLLCDGPRLRVGADARGHSRVRLRVLRRTVTPMPRCNCMQATCGRVTGWWSRQVFAPWTEGRGHYAAAGGWSRRLWANASGASALFPCNQWLSAGKGDKKTSRVLDAEEVSPAQPPTASVLPLPALGQPVVHLVALVALLRGQGHAEPRGTSLGGLRTLSYAL</sequence>